<dbReference type="InterPro" id="IPR027417">
    <property type="entry name" value="P-loop_NTPase"/>
</dbReference>
<evidence type="ECO:0000256" key="6">
    <source>
        <dbReference type="ARBA" id="ARBA00022839"/>
    </source>
</evidence>
<keyword evidence="9 11" id="KW-0234">DNA repair</keyword>
<gene>
    <name evidence="11 14" type="primary">recD</name>
    <name evidence="14" type="ORF">ACFPJ6_00410</name>
</gene>
<evidence type="ECO:0000256" key="3">
    <source>
        <dbReference type="ARBA" id="ARBA00022763"/>
    </source>
</evidence>
<feature type="compositionally biased region" description="Low complexity" evidence="12">
    <location>
        <begin position="436"/>
        <end position="445"/>
    </location>
</feature>
<sequence>MSVASPWSADLALRAEGVLRLMNDAGVLTAADVHVASRLGVLVGEGDERVLLAAALAVRSTRQGSVVVDLSTVAATAVPDTDEHVADAGHAATSSATSSAISSVTSAATDGGTTGPLPWPEVGAWVAACAASPLTVGEDAPLRLRGTRLWLARYDAQEQLVADELLRRTADRPDDLDLAVLRAGLDRLYPDADADQRLAAAVCALSRVSVLAGGPGTGKTTTVSKVLALLKEQHPSWRVALAAPTGKAAARLDEAVAASSGTLPAVDLERLGRLEGTTVHRLLGWRPGSRSRFRHDRANRLPFEVVVVDEASMVPLTLMARLLEALRDGTRLVLVGDPDQLASVEAGAVLGDLVDRDALRQRTARTAAALDAVVPGHGAVVVPARPAAYVQDGIAALTVNHRFDAASAIGRLAEAVRRGRVDEVVDLLRSGDESDAGPAGDAPGPRGVELVEVPDDAPPGAEALAAVERDVVTWGSAMRRSALAGDAVGALRALDTHRLLCAHRRGPRGVQQWEALALRWLVSADPDLLTARADGHHPGEPLLVTANDYEVALFNGDTGVVVAEPPGARGTGPRAWFARGRAPVGIPLVRLGAVRPVHAMTVHRSQGSQFDRVTVVLPAADSPLATRETLYTAVTRAVAHVRVVGSVDAVAAAVRTPAARASGLRGRLGGEPGP</sequence>
<proteinExistence type="inferred from homology"/>
<dbReference type="PANTHER" id="PTHR43788:SF6">
    <property type="entry name" value="DNA HELICASE B"/>
    <property type="match status" value="1"/>
</dbReference>
<dbReference type="NCBIfam" id="TIGR01447">
    <property type="entry name" value="recD"/>
    <property type="match status" value="1"/>
</dbReference>
<evidence type="ECO:0000313" key="15">
    <source>
        <dbReference type="Proteomes" id="UP001596122"/>
    </source>
</evidence>
<dbReference type="InterPro" id="IPR049550">
    <property type="entry name" value="RecD_N"/>
</dbReference>
<comment type="miscellaneous">
    <text evidence="11">In the RecBCD complex, RecB has a slow 3'-5' helicase, an exonuclease activity and loads RecA onto ssDNA, RecD has a fast 5'-3' helicase activity, while RecC stimulates the ATPase and processivity of the RecB helicase and contributes to recognition of the Chi site.</text>
</comment>
<organism evidence="14 15">
    <name type="scientific">Aquipuribacter nitratireducens</name>
    <dbReference type="NCBI Taxonomy" id="650104"/>
    <lineage>
        <taxon>Bacteria</taxon>
        <taxon>Bacillati</taxon>
        <taxon>Actinomycetota</taxon>
        <taxon>Actinomycetes</taxon>
        <taxon>Micrococcales</taxon>
        <taxon>Intrasporangiaceae</taxon>
        <taxon>Aquipuribacter</taxon>
    </lineage>
</organism>
<dbReference type="InterPro" id="IPR027785">
    <property type="entry name" value="UvrD-like_helicase_C"/>
</dbReference>
<feature type="domain" description="AAA+ ATPase" evidence="13">
    <location>
        <begin position="205"/>
        <end position="431"/>
    </location>
</feature>
<keyword evidence="1 11" id="KW-0540">Nuclease</keyword>
<dbReference type="InterPro" id="IPR050534">
    <property type="entry name" value="Coronavir_polyprotein_1ab"/>
</dbReference>
<dbReference type="EMBL" id="JBHSLD010000001">
    <property type="protein sequence ID" value="MFC5379242.1"/>
    <property type="molecule type" value="Genomic_DNA"/>
</dbReference>
<dbReference type="InterPro" id="IPR006344">
    <property type="entry name" value="RecD"/>
</dbReference>
<keyword evidence="7 11" id="KW-0067">ATP-binding</keyword>
<dbReference type="SUPFAM" id="SSF52540">
    <property type="entry name" value="P-loop containing nucleoside triphosphate hydrolases"/>
    <property type="match status" value="2"/>
</dbReference>
<keyword evidence="5 11" id="KW-0347">Helicase</keyword>
<dbReference type="Gene3D" id="3.40.50.300">
    <property type="entry name" value="P-loop containing nucleotide triphosphate hydrolases"/>
    <property type="match status" value="3"/>
</dbReference>
<dbReference type="Proteomes" id="UP001596122">
    <property type="component" value="Unassembled WGS sequence"/>
</dbReference>
<comment type="similarity">
    <text evidence="11">Belongs to the RecD family.</text>
</comment>
<keyword evidence="15" id="KW-1185">Reference proteome</keyword>
<keyword evidence="2 11" id="KW-0547">Nucleotide-binding</keyword>
<dbReference type="HAMAP" id="MF_01487">
    <property type="entry name" value="RecD"/>
    <property type="match status" value="1"/>
</dbReference>
<dbReference type="Pfam" id="PF21185">
    <property type="entry name" value="RecD_N"/>
    <property type="match status" value="1"/>
</dbReference>
<dbReference type="PANTHER" id="PTHR43788">
    <property type="entry name" value="DNA2/NAM7 HELICASE FAMILY MEMBER"/>
    <property type="match status" value="1"/>
</dbReference>
<reference evidence="15" key="1">
    <citation type="journal article" date="2019" name="Int. J. Syst. Evol. Microbiol.">
        <title>The Global Catalogue of Microorganisms (GCM) 10K type strain sequencing project: providing services to taxonomists for standard genome sequencing and annotation.</title>
        <authorList>
            <consortium name="The Broad Institute Genomics Platform"/>
            <consortium name="The Broad Institute Genome Sequencing Center for Infectious Disease"/>
            <person name="Wu L."/>
            <person name="Ma J."/>
        </authorList>
    </citation>
    <scope>NUCLEOTIDE SEQUENCE [LARGE SCALE GENOMIC DNA]</scope>
    <source>
        <strain evidence="15">CCUG 43114</strain>
    </source>
</reference>
<dbReference type="EC" id="5.6.2.3" evidence="11"/>
<dbReference type="InterPro" id="IPR041851">
    <property type="entry name" value="RecD_N_sf"/>
</dbReference>
<evidence type="ECO:0000259" key="13">
    <source>
        <dbReference type="SMART" id="SM00382"/>
    </source>
</evidence>
<dbReference type="SMART" id="SM00382">
    <property type="entry name" value="AAA"/>
    <property type="match status" value="1"/>
</dbReference>
<dbReference type="Pfam" id="PF13245">
    <property type="entry name" value="AAA_19"/>
    <property type="match status" value="1"/>
</dbReference>
<evidence type="ECO:0000256" key="12">
    <source>
        <dbReference type="SAM" id="MobiDB-lite"/>
    </source>
</evidence>
<evidence type="ECO:0000256" key="10">
    <source>
        <dbReference type="ARBA" id="ARBA00023235"/>
    </source>
</evidence>
<evidence type="ECO:0000256" key="8">
    <source>
        <dbReference type="ARBA" id="ARBA00023125"/>
    </source>
</evidence>
<keyword evidence="4 11" id="KW-0378">Hydrolase</keyword>
<dbReference type="CDD" id="cd17933">
    <property type="entry name" value="DEXSc_RecD-like"/>
    <property type="match status" value="1"/>
</dbReference>
<protein>
    <recommendedName>
        <fullName evidence="11">RecBCD enzyme subunit RecD</fullName>
        <ecNumber evidence="11">5.6.2.3</ecNumber>
    </recommendedName>
    <alternativeName>
        <fullName evidence="11">DNA 5'-3' helicase subunit RecD</fullName>
    </alternativeName>
    <alternativeName>
        <fullName evidence="11">Exonuclease V subunit RecD</fullName>
        <shortName evidence="11">ExoV subunit RecD</shortName>
    </alternativeName>
    <alternativeName>
        <fullName evidence="11">Helicase/nuclease RecBCD subunit RecD</fullName>
    </alternativeName>
</protein>
<evidence type="ECO:0000256" key="5">
    <source>
        <dbReference type="ARBA" id="ARBA00022806"/>
    </source>
</evidence>
<comment type="catalytic activity">
    <reaction evidence="11">
        <text>ATP + H2O = ADP + phosphate + H(+)</text>
        <dbReference type="Rhea" id="RHEA:13065"/>
        <dbReference type="ChEBI" id="CHEBI:15377"/>
        <dbReference type="ChEBI" id="CHEBI:15378"/>
        <dbReference type="ChEBI" id="CHEBI:30616"/>
        <dbReference type="ChEBI" id="CHEBI:43474"/>
        <dbReference type="ChEBI" id="CHEBI:456216"/>
        <dbReference type="EC" id="5.6.2.3"/>
    </reaction>
</comment>
<evidence type="ECO:0000256" key="1">
    <source>
        <dbReference type="ARBA" id="ARBA00022722"/>
    </source>
</evidence>
<keyword evidence="8 11" id="KW-0238">DNA-binding</keyword>
<dbReference type="CDD" id="cd18809">
    <property type="entry name" value="SF1_C_RecD"/>
    <property type="match status" value="1"/>
</dbReference>
<keyword evidence="6 11" id="KW-0269">Exonuclease</keyword>
<comment type="function">
    <text evidence="11">A helicase/nuclease that prepares dsDNA breaks (DSB) for recombinational DNA repair. Binds to DSBs and unwinds DNA via a highly rapid and processive ATP-dependent bidirectional helicase activity. Unwinds dsDNA until it encounters a Chi (crossover hotspot instigator) sequence from the 3' direction. Cuts ssDNA a few nucleotides 3' to the Chi site. The properties and activities of the enzyme are changed at Chi. The Chi-altered holoenzyme produces a long 3'-ssDNA overhang and facilitates RecA-binding to the ssDNA for homologous DNA recombination and repair. Holoenzyme degrades any linearized DNA that is unable to undergo homologous recombination. In the holoenzyme this subunit has ssDNA-dependent ATPase and 5'-3' helicase activity. When added to pre-assembled RecBC greatly stimulates nuclease activity and augments holoenzyme processivity. Negatively regulates the RecA-loading ability of RecBCD.</text>
</comment>
<dbReference type="RefSeq" id="WP_340266712.1">
    <property type="nucleotide sequence ID" value="NZ_JBBEOG010000001.1"/>
</dbReference>
<evidence type="ECO:0000256" key="7">
    <source>
        <dbReference type="ARBA" id="ARBA00022840"/>
    </source>
</evidence>
<evidence type="ECO:0000256" key="2">
    <source>
        <dbReference type="ARBA" id="ARBA00022741"/>
    </source>
</evidence>
<keyword evidence="10 11" id="KW-0413">Isomerase</keyword>
<feature type="region of interest" description="Disordered" evidence="12">
    <location>
        <begin position="429"/>
        <end position="448"/>
    </location>
</feature>
<dbReference type="GO" id="GO:0008854">
    <property type="term" value="F:exodeoxyribonuclease V activity"/>
    <property type="evidence" value="ECO:0007669"/>
    <property type="project" value="UniProtKB-EC"/>
</dbReference>
<comment type="subunit">
    <text evidence="11">Heterotrimer of RecB, RecC and RecD. All subunits contribute to DNA-binding.</text>
</comment>
<dbReference type="Pfam" id="PF13538">
    <property type="entry name" value="UvrD_C_2"/>
    <property type="match status" value="1"/>
</dbReference>
<keyword evidence="3 11" id="KW-0227">DNA damage</keyword>
<evidence type="ECO:0000256" key="9">
    <source>
        <dbReference type="ARBA" id="ARBA00023204"/>
    </source>
</evidence>
<name>A0ABW0GH30_9MICO</name>
<evidence type="ECO:0000256" key="11">
    <source>
        <dbReference type="HAMAP-Rule" id="MF_01487"/>
    </source>
</evidence>
<evidence type="ECO:0000256" key="4">
    <source>
        <dbReference type="ARBA" id="ARBA00022801"/>
    </source>
</evidence>
<comment type="caution">
    <text evidence="14">The sequence shown here is derived from an EMBL/GenBank/DDBJ whole genome shotgun (WGS) entry which is preliminary data.</text>
</comment>
<evidence type="ECO:0000313" key="14">
    <source>
        <dbReference type="EMBL" id="MFC5379242.1"/>
    </source>
</evidence>
<feature type="binding site" evidence="11">
    <location>
        <begin position="213"/>
        <end position="220"/>
    </location>
    <ligand>
        <name>ATP</name>
        <dbReference type="ChEBI" id="CHEBI:30616"/>
    </ligand>
</feature>
<dbReference type="Gene3D" id="1.10.10.1020">
    <property type="entry name" value="RecBCD complex, subunit RecD, N-terminal domain"/>
    <property type="match status" value="1"/>
</dbReference>
<dbReference type="InterPro" id="IPR003593">
    <property type="entry name" value="AAA+_ATPase"/>
</dbReference>
<accession>A0ABW0GH30</accession>